<dbReference type="EMBL" id="JASDAP010000011">
    <property type="protein sequence ID" value="KAK1894606.1"/>
    <property type="molecule type" value="Genomic_DNA"/>
</dbReference>
<organism evidence="8 9">
    <name type="scientific">Dissostichus eleginoides</name>
    <name type="common">Patagonian toothfish</name>
    <name type="synonym">Dissostichus amissus</name>
    <dbReference type="NCBI Taxonomy" id="100907"/>
    <lineage>
        <taxon>Eukaryota</taxon>
        <taxon>Metazoa</taxon>
        <taxon>Chordata</taxon>
        <taxon>Craniata</taxon>
        <taxon>Vertebrata</taxon>
        <taxon>Euteleostomi</taxon>
        <taxon>Actinopterygii</taxon>
        <taxon>Neopterygii</taxon>
        <taxon>Teleostei</taxon>
        <taxon>Neoteleostei</taxon>
        <taxon>Acanthomorphata</taxon>
        <taxon>Eupercaria</taxon>
        <taxon>Perciformes</taxon>
        <taxon>Notothenioidei</taxon>
        <taxon>Nototheniidae</taxon>
        <taxon>Dissostichus</taxon>
    </lineage>
</organism>
<evidence type="ECO:0000313" key="8">
    <source>
        <dbReference type="EMBL" id="KAK1894606.1"/>
    </source>
</evidence>
<dbReference type="Pfam" id="PF00435">
    <property type="entry name" value="Spectrin"/>
    <property type="match status" value="1"/>
</dbReference>
<proteinExistence type="predicted"/>
<dbReference type="PANTHER" id="PTHR14514">
    <property type="entry name" value="PKA ANCHORING PROTEIN"/>
    <property type="match status" value="1"/>
</dbReference>
<evidence type="ECO:0000256" key="4">
    <source>
        <dbReference type="ARBA" id="ARBA00023136"/>
    </source>
</evidence>
<feature type="coiled-coil region" evidence="6">
    <location>
        <begin position="2757"/>
        <end position="2808"/>
    </location>
</feature>
<dbReference type="InterPro" id="IPR018159">
    <property type="entry name" value="Spectrin/alpha-actinin"/>
</dbReference>
<feature type="coiled-coil region" evidence="6">
    <location>
        <begin position="645"/>
        <end position="672"/>
    </location>
</feature>
<feature type="coiled-coil region" evidence="6">
    <location>
        <begin position="421"/>
        <end position="455"/>
    </location>
</feature>
<dbReference type="InterPro" id="IPR002017">
    <property type="entry name" value="Spectrin_repeat"/>
</dbReference>
<keyword evidence="3" id="KW-0677">Repeat</keyword>
<feature type="region of interest" description="Disordered" evidence="7">
    <location>
        <begin position="1298"/>
        <end position="1318"/>
    </location>
</feature>
<gene>
    <name evidence="8" type="ORF">KUDE01_020064</name>
</gene>
<feature type="coiled-coil region" evidence="6">
    <location>
        <begin position="210"/>
        <end position="264"/>
    </location>
</feature>
<protein>
    <submittedName>
        <fullName evidence="8">Nesprin-1</fullName>
    </submittedName>
</protein>
<feature type="coiled-coil region" evidence="6">
    <location>
        <begin position="3099"/>
        <end position="3130"/>
    </location>
</feature>
<reference evidence="8" key="1">
    <citation type="submission" date="2023-04" db="EMBL/GenBank/DDBJ databases">
        <title>Chromosome-level genome of Chaenocephalus aceratus.</title>
        <authorList>
            <person name="Park H."/>
        </authorList>
    </citation>
    <scope>NUCLEOTIDE SEQUENCE</scope>
    <source>
        <strain evidence="8">DE</strain>
        <tissue evidence="8">Muscle</tissue>
    </source>
</reference>
<name>A0AAD9FAY9_DISEL</name>
<feature type="region of interest" description="Disordered" evidence="7">
    <location>
        <begin position="1338"/>
        <end position="1364"/>
    </location>
</feature>
<evidence type="ECO:0000313" key="9">
    <source>
        <dbReference type="Proteomes" id="UP001228049"/>
    </source>
</evidence>
<evidence type="ECO:0000256" key="5">
    <source>
        <dbReference type="ARBA" id="ARBA00023242"/>
    </source>
</evidence>
<keyword evidence="2" id="KW-0597">Phosphoprotein</keyword>
<dbReference type="Gene3D" id="1.20.58.60">
    <property type="match status" value="14"/>
</dbReference>
<sequence>THLSLLDQFDQDLLLFSSRSETLLCKLHSAPAGGGEGGEAQLLRSRAAGGLQPQLDALQTAELQTESLQRLHSFLQKHSHAGGVLRGLRETLEGRGVLRESLEGGGVLRETLEGGGSWDRGRMEELQQEMTSIGSDILQLETLAVNLDSSLCKSHLHLGGSEGGVSRVSSCRLLADAVSSQLDSVRSLLGEKQSEAEALGSLWSSFRRRRETLLQTVEKLEEQAERSSCREATLSQLQNRLRFFSQLEDELQSHLHELQWLQERGGELALRDRELGGEVQREISLLQNTWGETRTLITERQEQCHLLVELMKEYQSLKTSLCSVTDSSETLMDIRSVLRDHEETRRALTKHEALKVEMLSRQQEVEQLSVRGKQLVMELKKIPECPSETLKRDMETLVDHWLDVSEKLDDNLLQLNQSLSLRGVEERLNTLRVELLEKEQRVETLQSKVSELRRCSQSEETPANFPFKAKENGVSRRAVLQTDLRKKLLGVQKLQDLASANLQDFLSQRKQLQDYITQMSLWLKSMEDSLMSSPSGSAPEDICRVKEVQKELQTQQGGLDSSREALNSLCRKFPSQELADLGSDLTDLIKTFESLNQLSARTLGGLQTHLQTHFTDLVQEFHRWLSEQKEIVKECSDRSGDTNIVERKLQKLKGAMQRVEEGEQRLTEVCEEGEQLLLHLPKGSAGQVQQQLSSLQLDWDGFVETCRQNQQILEDGHLLLRGLEGRLKKLRWWLDLMEQRMTSDLMEALQRGPERAALQQVEEFQQEVLKERDSFERLCQEAQALNEGGRGDGSETRVSAQLQSQSQALLRRAKEKLRCVQVSLQETLGYEEALQSSRLWLSSVTERLHLLSSTTGSKEALESRLAAVQDILLMKGEGEVKLNMTLGKGEQVLKHNRGEEGEKICSQLQGLKDTWSNMMMISISYGLLSVDSLPGLPSAAPPWTLFMASHQQLLQWMQSVEQELGGALPPQVGLKEKASLLERLRGVQSDVEAHAPPLSRLMEQALELHEKTGDQTFGPEARGELSAKYSDISASVKGKVQVMQSIVSEHQQYLDAVRDFSDWLLSAREELQRWSELSGDSASVHRKLCKVQELLDSKQRGRERLSRVQRCGAVCRDHTGAGGFEALEREEAGLVSCWEQWERSALQTRASLETALSQISCSEQEFSSLSAQMELQLHDFSRLLKDCRLRITQAERLTEGEEAVKGWTLAKDVVEELQKAEPASEHLKTQLNDLCRFSRDVGVQSERVSALIKEYNRDFQQWLVNAKINTAKCFDVPQNLSEATASLQKIQKIQVTQRQHTHTYSAEDPGNSETTHTHTLQKIQEFLSDREAGQQQLGAVQRRGAPLQRCREGEGGGGPRKMSSFREDWRNMMSSLHHRENSLQTVLSQMRDFEESAEPLQESLDATELSVHQSCSRLHDLSAKKQELHKLQLRSLREKAQRLWDDHAAGKAFIHRASQLSAQYLALTSLTKHHMFSEGLEGLQDWISDTRHTLTTYCTPTADKQLLDSRVIKLEALLSARQEKEIQLKMLITRGESVQRNTSAEGVPVLQENLRELKESWDHLLCASIHCKSQLEGSLSQWTSYQEDVQQFVSWVERVEDSLDPADKLCPEMRDKTANLSKAKLLHEEVLSHSALLDTISVKSGNLSENYVNQLELQELQERYEAARDNARSAVCRAEELVESHLEYQRDLQSFEDWLEEEQTLGCYTQLEGDVEILEDTLQRLQELQLRCSEGQALLNMLLLSRGHVVPWGVPQTEDRVLETLQQQWGGYQARLGDTRSQLNSTLAKLRQMEQKFQRLDSWLRSMEAKAQIRTHRRGERDTKEAQLLLVKGWQEEVLVYQEEMEGLSLLAQQVLDETHISSRISTRATQITARYHELLLHLMDLIKQLTEEVLLMEEAQSVSISFSEWLRAAQSNFSSSCSLEAMDRSAMERKMKRLETLQADCEQGLSLMKTLREKTHRALDFSDKYRSQNQWLSETRTLLASSVEPKAELYQKKAQLAKYKTVQSHDSALRSVLEKGEVLLDSVHDPSIRDNLRTLQEDYLLLCDAAQEHEEYNTELQEVEKWLLQMSSRLVSCDSSWQSGGMEAATQQLARHKAIMEEISGFEERLRSLQQKADALLSSCSEQVQSKILQQVQSHLQGARDSYSAICSTAQRVYQSLDRELQKHVSHQDTLQQSQAWLRAVQEEELQLHPPTGLQGALKQVKQYRALQQQASTYLDLVCSECDLSDEAVRITAAQVQQLKLTIEDRMRPAELEEKIAHNMLQQAKECSQQLQSKQSVLTKMKETAQQLQVQREEDLQRAAEYHLCISAVETLFEQVSRDWDNLARTDAESSSQHLEALRRLAVTLEEQKGTLEEMGQVEARLREARDWAEEQQPALSEAMKMSPPPELAQSFLFDHLSVCSELEAKQLILDQATADSDRVLARLGLRERQRLQQLISSTQAEVENLSVKVVQRRKHLSKAFTERSQFLMAVGQSISWVQQNEKKAQAEEHVALLPEDLSKQVRTCRNIQSSLKAYQSELTSLWAQGRDLMRGASDEERNEILSKLQELQNIFDKTLHRCGQKLQELEKVLVSRKYFKSDLERICVWIKQADIITFPEINLMVGDGELEAQLVNAGQEILPSLNELDHCYLDEKLNTLPQQYNSILALAREKQEKIQQAILTRNEYTSFIDVTHKALQELEEQFSSLGKQPVGLQTEEVESLQRDYRSLQSDLIRLGLAVSELNQKKEGFRSTGQPWRPEEMTTLVSLYNGLKRLVEQKVEHLDETLESFEDHKAMALQVDSQLKATKEQLVKVNEETQSAEERLKNYHTLAGSLQSANSHLSRLMEQMDTLAPRVEQGAQDASKEQVVLWQEELRSLQAAVGDLIEECETRFVQSKDFETEMERTLEWLQRVRDELDCAVIVDVRVEKVQEEIRKQQIMQEEVQSRLRIVAALSSREKQTYIGANELVPGHVDNSLQEMAKLQADVQKALSSKQITLEEALGLCQQYHFRMQAACEWLEDAVSFLQEAGLGVDVENYEECLRQQEDIMNTEQEFLLTCRSSRASSPLQSLVNPTAREQLLLSLESARQRGGEVRDQLQCHQDVLQSCVCQWKSYQEARQTVIELMNEAEKKLTEFSTAKAATSEEAEEKLCKHRSLVVAVNGFQEKLRLLEEQAFSAGAGGSDASKATISRSMTTVWQRWTRLRSVARGRETVLEDTAQDWRTFREKMLKVRGVCEELQNRFPDSAVEKASKVSLQALQEQQELLVQDLERELSSLTLVRQYALSLLHDVEVPSPTTEQEELPSLKEIWAVQERMESAPGLSGAEDREEVEKELSVVKSWIQESRELLLNPTLI</sequence>
<feature type="coiled-coil region" evidence="6">
    <location>
        <begin position="2276"/>
        <end position="2303"/>
    </location>
</feature>
<comment type="caution">
    <text evidence="8">The sequence shown here is derived from an EMBL/GenBank/DDBJ whole genome shotgun (WGS) entry which is preliminary data.</text>
</comment>
<comment type="subcellular location">
    <subcellularLocation>
        <location evidence="1">Nucleus membrane</location>
    </subcellularLocation>
</comment>
<dbReference type="Proteomes" id="UP001228049">
    <property type="component" value="Unassembled WGS sequence"/>
</dbReference>
<feature type="non-terminal residue" evidence="8">
    <location>
        <position position="3339"/>
    </location>
</feature>
<keyword evidence="4" id="KW-0472">Membrane</keyword>
<feature type="coiled-coil region" evidence="6">
    <location>
        <begin position="3237"/>
        <end position="3264"/>
    </location>
</feature>
<keyword evidence="5" id="KW-0539">Nucleus</keyword>
<feature type="coiled-coil region" evidence="6">
    <location>
        <begin position="2097"/>
        <end position="2124"/>
    </location>
</feature>
<keyword evidence="9" id="KW-1185">Reference proteome</keyword>
<evidence type="ECO:0000256" key="2">
    <source>
        <dbReference type="ARBA" id="ARBA00022553"/>
    </source>
</evidence>
<evidence type="ECO:0000256" key="6">
    <source>
        <dbReference type="SAM" id="Coils"/>
    </source>
</evidence>
<evidence type="ECO:0000256" key="1">
    <source>
        <dbReference type="ARBA" id="ARBA00004126"/>
    </source>
</evidence>
<keyword evidence="6" id="KW-0175">Coiled coil</keyword>
<dbReference type="GO" id="GO:0031965">
    <property type="term" value="C:nuclear membrane"/>
    <property type="evidence" value="ECO:0007669"/>
    <property type="project" value="UniProtKB-SubCell"/>
</dbReference>
<dbReference type="SUPFAM" id="SSF46966">
    <property type="entry name" value="Spectrin repeat"/>
    <property type="match status" value="18"/>
</dbReference>
<accession>A0AAD9FAY9</accession>
<evidence type="ECO:0000256" key="7">
    <source>
        <dbReference type="SAM" id="MobiDB-lite"/>
    </source>
</evidence>
<evidence type="ECO:0000256" key="3">
    <source>
        <dbReference type="ARBA" id="ARBA00022737"/>
    </source>
</evidence>
<dbReference type="SMART" id="SM00150">
    <property type="entry name" value="SPEC"/>
    <property type="match status" value="14"/>
</dbReference>
<dbReference type="PANTHER" id="PTHR14514:SF3">
    <property type="entry name" value="NESPRIN-1"/>
    <property type="match status" value="1"/>
</dbReference>
<feature type="coiled-coil region" evidence="6">
    <location>
        <begin position="2333"/>
        <end position="2360"/>
    </location>
</feature>